<evidence type="ECO:0000313" key="3">
    <source>
        <dbReference type="Proteomes" id="UP000198282"/>
    </source>
</evidence>
<reference evidence="2 3" key="1">
    <citation type="submission" date="2017-06" db="EMBL/GenBank/DDBJ databases">
        <authorList>
            <person name="Kim H.J."/>
            <person name="Triplett B.A."/>
        </authorList>
    </citation>
    <scope>NUCLEOTIDE SEQUENCE [LARGE SCALE GENOMIC DNA]</scope>
    <source>
        <strain evidence="2 3">CGMCC 4.2132</strain>
    </source>
</reference>
<evidence type="ECO:0000256" key="1">
    <source>
        <dbReference type="SAM" id="SignalP"/>
    </source>
</evidence>
<sequence length="403" mass="43646">MAIQAGGNSPERPCVRSSMRRTRRLQLFASTLAFMLAAGTASACSTAYEPPVRPAALPEVPAFPPAEEVWPDAFFETPGWIKDVRAVQPMAMLSSHEVLLANPNGRHPVLVSYDRWTGRHRVLARIPDGPAGHWITKAASGAGHVAWMARVGGDGGPPRMQIWAMPASGGPRRLLAEFSGKGYSTKALGGFEIADGYVVWWTHSFETVHRVPLSGGSVEPIPGKGHNYMSSWPWAHDGRDSLLNLATGEQRNVADMDGLSRRCGPEWCVSELDPRMYELTNVVMQRVDGSGRTLIPGTHMAEALLHDRFGFFDPPFVRGGESLVISTGRSVGTLGSATVLHDRCTERSALIDPPRKQPAAVDMPDPIRLGGSAPGGPLLFWRASGNRYMVMDVSRIPAGRCSP</sequence>
<protein>
    <submittedName>
        <fullName evidence="2">Uncharacterized protein</fullName>
    </submittedName>
</protein>
<organism evidence="2 3">
    <name type="scientific">Streptosporangium subroseum</name>
    <dbReference type="NCBI Taxonomy" id="106412"/>
    <lineage>
        <taxon>Bacteria</taxon>
        <taxon>Bacillati</taxon>
        <taxon>Actinomycetota</taxon>
        <taxon>Actinomycetes</taxon>
        <taxon>Streptosporangiales</taxon>
        <taxon>Streptosporangiaceae</taxon>
        <taxon>Streptosporangium</taxon>
    </lineage>
</organism>
<keyword evidence="3" id="KW-1185">Reference proteome</keyword>
<evidence type="ECO:0000313" key="2">
    <source>
        <dbReference type="EMBL" id="SNT58606.1"/>
    </source>
</evidence>
<dbReference type="Proteomes" id="UP000198282">
    <property type="component" value="Unassembled WGS sequence"/>
</dbReference>
<name>A0A239NUR5_9ACTN</name>
<keyword evidence="1" id="KW-0732">Signal</keyword>
<proteinExistence type="predicted"/>
<dbReference type="EMBL" id="FZOD01000070">
    <property type="protein sequence ID" value="SNT58606.1"/>
    <property type="molecule type" value="Genomic_DNA"/>
</dbReference>
<feature type="signal peptide" evidence="1">
    <location>
        <begin position="1"/>
        <end position="43"/>
    </location>
</feature>
<accession>A0A239NUR5</accession>
<gene>
    <name evidence="2" type="ORF">SAMN05216276_107021</name>
</gene>
<dbReference type="AlphaFoldDB" id="A0A239NUR5"/>
<feature type="chain" id="PRO_5011969470" evidence="1">
    <location>
        <begin position="44"/>
        <end position="403"/>
    </location>
</feature>